<organism evidence="4 5">
    <name type="scientific">Pleurodeles waltl</name>
    <name type="common">Iberian ribbed newt</name>
    <dbReference type="NCBI Taxonomy" id="8319"/>
    <lineage>
        <taxon>Eukaryota</taxon>
        <taxon>Metazoa</taxon>
        <taxon>Chordata</taxon>
        <taxon>Craniata</taxon>
        <taxon>Vertebrata</taxon>
        <taxon>Euteleostomi</taxon>
        <taxon>Amphibia</taxon>
        <taxon>Batrachia</taxon>
        <taxon>Caudata</taxon>
        <taxon>Salamandroidea</taxon>
        <taxon>Salamandridae</taxon>
        <taxon>Pleurodelinae</taxon>
        <taxon>Pleurodeles</taxon>
    </lineage>
</organism>
<evidence type="ECO:0000256" key="3">
    <source>
        <dbReference type="SAM" id="Coils"/>
    </source>
</evidence>
<comment type="caution">
    <text evidence="4">The sequence shown here is derived from an EMBL/GenBank/DDBJ whole genome shotgun (WGS) entry which is preliminary data.</text>
</comment>
<name>A0AAV7W6S3_PLEWA</name>
<feature type="coiled-coil region" evidence="3">
    <location>
        <begin position="143"/>
        <end position="177"/>
    </location>
</feature>
<evidence type="ECO:0008006" key="6">
    <source>
        <dbReference type="Google" id="ProtNLM"/>
    </source>
</evidence>
<evidence type="ECO:0000256" key="1">
    <source>
        <dbReference type="ARBA" id="ARBA00023054"/>
    </source>
</evidence>
<evidence type="ECO:0000313" key="5">
    <source>
        <dbReference type="Proteomes" id="UP001066276"/>
    </source>
</evidence>
<evidence type="ECO:0000256" key="2">
    <source>
        <dbReference type="ARBA" id="ARBA00046344"/>
    </source>
</evidence>
<sequence length="371" mass="42860">MSRENSVQLVPYYQPDKGQSFLPAIPGVQAHFLEDRVSNQERTTAILLDQAFRLKDELVVSLRNSRGSYQGEVMAHRLLENHIHTITSIVSQLSRDIEALEEQIRTRDGVSTCTSFAVQTLDHKHINGIGDLRGRVARCDASISKLSGDLTITRQEMKQQEKEVHSLRVALEVHAKESDMKVMQLLGKMETSISEQSSKAKTAHGEQIHELQLLDYKLANVLTELRGQIQSQRKWTESQLQRSEQDQMRYADQLLSTTKEKMNAAEKKLDEQMHLFRVRLESSDDVQRLEAELNGVKQTQEKIHGRIKRIENELWDELEEIKNEYRAGFNSIQDSIASLQQIQETKVKLETKKFQKDIKQIRRKITEIKDF</sequence>
<dbReference type="AlphaFoldDB" id="A0AAV7W6S3"/>
<dbReference type="PANTHER" id="PTHR22420:SF5">
    <property type="entry name" value="PROTEIN FAM81B"/>
    <property type="match status" value="1"/>
</dbReference>
<dbReference type="PANTHER" id="PTHR22420">
    <property type="entry name" value="PROTEIN FAM81A"/>
    <property type="match status" value="1"/>
</dbReference>
<keyword evidence="1 3" id="KW-0175">Coiled coil</keyword>
<comment type="similarity">
    <text evidence="2">Belongs to the FAM81 family.</text>
</comment>
<protein>
    <recommendedName>
        <fullName evidence="6">Protein FAM81B</fullName>
    </recommendedName>
</protein>
<proteinExistence type="inferred from homology"/>
<dbReference type="InterPro" id="IPR029619">
    <property type="entry name" value="FAM81"/>
</dbReference>
<reference evidence="4" key="1">
    <citation type="journal article" date="2022" name="bioRxiv">
        <title>Sequencing and chromosome-scale assembly of the giantPleurodeles waltlgenome.</title>
        <authorList>
            <person name="Brown T."/>
            <person name="Elewa A."/>
            <person name="Iarovenko S."/>
            <person name="Subramanian E."/>
            <person name="Araus A.J."/>
            <person name="Petzold A."/>
            <person name="Susuki M."/>
            <person name="Suzuki K.-i.T."/>
            <person name="Hayashi T."/>
            <person name="Toyoda A."/>
            <person name="Oliveira C."/>
            <person name="Osipova E."/>
            <person name="Leigh N.D."/>
            <person name="Simon A."/>
            <person name="Yun M.H."/>
        </authorList>
    </citation>
    <scope>NUCLEOTIDE SEQUENCE</scope>
    <source>
        <strain evidence="4">20211129_DDA</strain>
        <tissue evidence="4">Liver</tissue>
    </source>
</reference>
<dbReference type="Proteomes" id="UP001066276">
    <property type="component" value="Chromosome 1_2"/>
</dbReference>
<evidence type="ECO:0000313" key="4">
    <source>
        <dbReference type="EMBL" id="KAJ1208585.1"/>
    </source>
</evidence>
<dbReference type="EMBL" id="JANPWB010000002">
    <property type="protein sequence ID" value="KAJ1208585.1"/>
    <property type="molecule type" value="Genomic_DNA"/>
</dbReference>
<keyword evidence="5" id="KW-1185">Reference proteome</keyword>
<gene>
    <name evidence="4" type="ORF">NDU88_003968</name>
</gene>
<accession>A0AAV7W6S3</accession>